<evidence type="ECO:0000313" key="2">
    <source>
        <dbReference type="EMBL" id="RUO48934.1"/>
    </source>
</evidence>
<comment type="caution">
    <text evidence="2">The sequence shown here is derived from an EMBL/GenBank/DDBJ whole genome shotgun (WGS) entry which is preliminary data.</text>
</comment>
<evidence type="ECO:0000256" key="1">
    <source>
        <dbReference type="SAM" id="Phobius"/>
    </source>
</evidence>
<dbReference type="Proteomes" id="UP000287330">
    <property type="component" value="Unassembled WGS sequence"/>
</dbReference>
<protein>
    <submittedName>
        <fullName evidence="2">DUF4760 domain-containing protein</fullName>
    </submittedName>
</protein>
<sequence length="174" mass="19782">MSGLFCALSLCIGGWIYCIGIDSAGNGLFILISCFASLSAITLGWWVSLYIAQRQSTVSIIAQSRLSESYLKQVQSFQEVFPSGQKLTYEKFIDSKNESARYGVINVLNFLEFISIGIKQKDLSESVCKAFFLKVFSNQWYRCSDVIKHMQIHTHAGTFENFEYYAKKWDSTLK</sequence>
<keyword evidence="1" id="KW-0812">Transmembrane</keyword>
<dbReference type="InterPro" id="IPR031876">
    <property type="entry name" value="DUF4760"/>
</dbReference>
<gene>
    <name evidence="2" type="ORF">CWE25_13005</name>
</gene>
<dbReference type="Pfam" id="PF15956">
    <property type="entry name" value="DUF4760"/>
    <property type="match status" value="1"/>
</dbReference>
<name>A0A432XJI6_9GAMM</name>
<dbReference type="EMBL" id="PIPV01000018">
    <property type="protein sequence ID" value="RUO48934.1"/>
    <property type="molecule type" value="Genomic_DNA"/>
</dbReference>
<reference evidence="3" key="1">
    <citation type="journal article" date="2018" name="Front. Microbiol.">
        <title>Genome-Based Analysis Reveals the Taxonomy and Diversity of the Family Idiomarinaceae.</title>
        <authorList>
            <person name="Liu Y."/>
            <person name="Lai Q."/>
            <person name="Shao Z."/>
        </authorList>
    </citation>
    <scope>NUCLEOTIDE SEQUENCE [LARGE SCALE GENOMIC DNA]</scope>
    <source>
        <strain evidence="3">F23</strain>
    </source>
</reference>
<keyword evidence="1" id="KW-0472">Membrane</keyword>
<proteinExistence type="predicted"/>
<evidence type="ECO:0000313" key="3">
    <source>
        <dbReference type="Proteomes" id="UP000287330"/>
    </source>
</evidence>
<dbReference type="AlphaFoldDB" id="A0A432XJI6"/>
<keyword evidence="1" id="KW-1133">Transmembrane helix</keyword>
<keyword evidence="3" id="KW-1185">Reference proteome</keyword>
<accession>A0A432XJI6</accession>
<organism evidence="2 3">
    <name type="scientific">Idiomarina fontislapidosi</name>
    <dbReference type="NCBI Taxonomy" id="263723"/>
    <lineage>
        <taxon>Bacteria</taxon>
        <taxon>Pseudomonadati</taxon>
        <taxon>Pseudomonadota</taxon>
        <taxon>Gammaproteobacteria</taxon>
        <taxon>Alteromonadales</taxon>
        <taxon>Idiomarinaceae</taxon>
        <taxon>Idiomarina</taxon>
    </lineage>
</organism>
<feature type="transmembrane region" description="Helical" evidence="1">
    <location>
        <begin position="28"/>
        <end position="52"/>
    </location>
</feature>